<comment type="similarity">
    <text evidence="2">Belongs to the peptidase S49 family.</text>
</comment>
<evidence type="ECO:0000256" key="6">
    <source>
        <dbReference type="ARBA" id="ARBA00023136"/>
    </source>
</evidence>
<keyword evidence="11" id="KW-1185">Reference proteome</keyword>
<dbReference type="AlphaFoldDB" id="A0A094JET8"/>
<evidence type="ECO:0000256" key="5">
    <source>
        <dbReference type="ARBA" id="ARBA00022825"/>
    </source>
</evidence>
<dbReference type="InterPro" id="IPR047217">
    <property type="entry name" value="S49_SppA_67K_type_N"/>
</dbReference>
<keyword evidence="6 8" id="KW-0472">Membrane</keyword>
<dbReference type="CDD" id="cd07023">
    <property type="entry name" value="S49_Sppa_N_C"/>
    <property type="match status" value="1"/>
</dbReference>
<accession>A0A094JET8</accession>
<dbReference type="Gene3D" id="3.90.226.10">
    <property type="entry name" value="2-enoyl-CoA Hydratase, Chain A, domain 1"/>
    <property type="match status" value="3"/>
</dbReference>
<keyword evidence="3" id="KW-0645">Protease</keyword>
<feature type="domain" description="Peptidase S49" evidence="9">
    <location>
        <begin position="140"/>
        <end position="287"/>
    </location>
</feature>
<sequence>MSAKPLTTKNTLILIWNVINFVRKLILNIIFFPIFFIVLIAVIVALSTDKEVQVDDGSALLLNLAGKIVEQKTEIDPFEALMKQGNKRDENGEILLSEILDTIDSAAQDNRIKALVLDVGDMESGGLTKLEAIGRHINDFKKSGKPVLAMANGYTQYQYLLASFADTIYLNEQGMVTIDGLGNYRMYYKSALDKLKINAHVFRVGTFKSAVEPYIRDDMSDAAKEANRKWMNDVWQVYADTVAQNRGLSADDFRMNGADYLTALKAANGDAAAMALNLKWVDKLVTEEGFRKVMLELVGKASTGHSFKHIDYYDYAALIAPPPTILPTEGVGIIVAKGNILNGDQPAGTIGGQSTANLLKKARFDDKIKAVVLRVDSPGGSAFASEQIRQQVLALKAAGKPVVVSMSSLAASGGYWISASADYIYANPATLTGSIGIFGMITTFEDSLEALGIHTDGVATSDMAGISLVRPLPEDFKTAIQMHIERGYHNFISMVAESRHMTLEQVDEIAQGRVWSGIEAKKLGLVDELGDMDAAISKAAELASLTHYDVRVIEKNLSPEQKMLQAVLGSASAYLPQGLTKVSATDKLLQQVSQVAEEFASFDDPQNMYMYCGACSY</sequence>
<dbReference type="InterPro" id="IPR002142">
    <property type="entry name" value="Peptidase_S49"/>
</dbReference>
<dbReference type="SUPFAM" id="SSF52096">
    <property type="entry name" value="ClpP/crotonase"/>
    <property type="match status" value="2"/>
</dbReference>
<evidence type="ECO:0000256" key="3">
    <source>
        <dbReference type="ARBA" id="ARBA00022670"/>
    </source>
</evidence>
<keyword evidence="4" id="KW-0378">Hydrolase</keyword>
<dbReference type="Pfam" id="PF01343">
    <property type="entry name" value="Peptidase_S49"/>
    <property type="match status" value="2"/>
</dbReference>
<comment type="subcellular location">
    <subcellularLocation>
        <location evidence="1">Membrane</location>
    </subcellularLocation>
</comment>
<dbReference type="Proteomes" id="UP000029264">
    <property type="component" value="Unassembled WGS sequence"/>
</dbReference>
<dbReference type="GO" id="GO:0016020">
    <property type="term" value="C:membrane"/>
    <property type="evidence" value="ECO:0007669"/>
    <property type="project" value="UniProtKB-SubCell"/>
</dbReference>
<dbReference type="GO" id="GO:0008236">
    <property type="term" value="F:serine-type peptidase activity"/>
    <property type="evidence" value="ECO:0007669"/>
    <property type="project" value="UniProtKB-KW"/>
</dbReference>
<reference evidence="10 11" key="1">
    <citation type="submission" date="2014-06" db="EMBL/GenBank/DDBJ databases">
        <title>Shewanella sp. YQH10.</title>
        <authorList>
            <person name="Liu Y."/>
            <person name="Zeng R."/>
        </authorList>
    </citation>
    <scope>NUCLEOTIDE SEQUENCE [LARGE SCALE GENOMIC DNA]</scope>
    <source>
        <strain evidence="10 11">YQH10</strain>
    </source>
</reference>
<dbReference type="PANTHER" id="PTHR33209">
    <property type="entry name" value="PROTEASE 4"/>
    <property type="match status" value="1"/>
</dbReference>
<dbReference type="GO" id="GO:0006465">
    <property type="term" value="P:signal peptide processing"/>
    <property type="evidence" value="ECO:0007669"/>
    <property type="project" value="InterPro"/>
</dbReference>
<dbReference type="OrthoDB" id="9764363at2"/>
<dbReference type="InterPro" id="IPR004635">
    <property type="entry name" value="Pept_S49_SppA"/>
</dbReference>
<dbReference type="InterPro" id="IPR029045">
    <property type="entry name" value="ClpP/crotonase-like_dom_sf"/>
</dbReference>
<evidence type="ECO:0000256" key="7">
    <source>
        <dbReference type="PIRSR" id="PIRSR001217-1"/>
    </source>
</evidence>
<name>A0A094JET8_9GAMM</name>
<dbReference type="RefSeq" id="WP_037439576.1">
    <property type="nucleotide sequence ID" value="NZ_JPEO01000002.1"/>
</dbReference>
<comment type="caution">
    <text evidence="10">The sequence shown here is derived from an EMBL/GenBank/DDBJ whole genome shotgun (WGS) entry which is preliminary data.</text>
</comment>
<feature type="active site" description="Proton donor/acceptor" evidence="7">
    <location>
        <position position="208"/>
    </location>
</feature>
<keyword evidence="8" id="KW-0812">Transmembrane</keyword>
<dbReference type="InterPro" id="IPR004634">
    <property type="entry name" value="Pept_S49_pIV"/>
</dbReference>
<evidence type="ECO:0000256" key="2">
    <source>
        <dbReference type="ARBA" id="ARBA00008683"/>
    </source>
</evidence>
<organism evidence="10 11">
    <name type="scientific">Shewanella mangrovi</name>
    <dbReference type="NCBI Taxonomy" id="1515746"/>
    <lineage>
        <taxon>Bacteria</taxon>
        <taxon>Pseudomonadati</taxon>
        <taxon>Pseudomonadota</taxon>
        <taxon>Gammaproteobacteria</taxon>
        <taxon>Alteromonadales</taxon>
        <taxon>Shewanellaceae</taxon>
        <taxon>Shewanella</taxon>
    </lineage>
</organism>
<dbReference type="PANTHER" id="PTHR33209:SF1">
    <property type="entry name" value="PEPTIDASE S49 DOMAIN-CONTAINING PROTEIN"/>
    <property type="match status" value="1"/>
</dbReference>
<feature type="domain" description="Peptidase S49" evidence="9">
    <location>
        <begin position="395"/>
        <end position="545"/>
    </location>
</feature>
<dbReference type="EMBL" id="JPEO01000002">
    <property type="protein sequence ID" value="KFZ38410.1"/>
    <property type="molecule type" value="Genomic_DNA"/>
</dbReference>
<dbReference type="Gene3D" id="6.20.330.10">
    <property type="match status" value="1"/>
</dbReference>
<evidence type="ECO:0000313" key="11">
    <source>
        <dbReference type="Proteomes" id="UP000029264"/>
    </source>
</evidence>
<evidence type="ECO:0000256" key="4">
    <source>
        <dbReference type="ARBA" id="ARBA00022801"/>
    </source>
</evidence>
<dbReference type="InterPro" id="IPR047272">
    <property type="entry name" value="S49_SppA_C"/>
</dbReference>
<keyword evidence="5" id="KW-0720">Serine protease</keyword>
<dbReference type="CDD" id="cd07018">
    <property type="entry name" value="S49_SppA_67K_type"/>
    <property type="match status" value="1"/>
</dbReference>
<dbReference type="eggNOG" id="COG0616">
    <property type="taxonomic scope" value="Bacteria"/>
</dbReference>
<protein>
    <submittedName>
        <fullName evidence="10">Signal peptidase</fullName>
    </submittedName>
</protein>
<evidence type="ECO:0000259" key="9">
    <source>
        <dbReference type="Pfam" id="PF01343"/>
    </source>
</evidence>
<keyword evidence="8" id="KW-1133">Transmembrane helix</keyword>
<dbReference type="STRING" id="1515746.HR45_02895"/>
<evidence type="ECO:0000256" key="1">
    <source>
        <dbReference type="ARBA" id="ARBA00004370"/>
    </source>
</evidence>
<feature type="transmembrane region" description="Helical" evidence="8">
    <location>
        <begin position="25"/>
        <end position="46"/>
    </location>
</feature>
<evidence type="ECO:0000256" key="8">
    <source>
        <dbReference type="SAM" id="Phobius"/>
    </source>
</evidence>
<proteinExistence type="inferred from homology"/>
<dbReference type="NCBIfam" id="TIGR00706">
    <property type="entry name" value="SppA_dom"/>
    <property type="match status" value="1"/>
</dbReference>
<evidence type="ECO:0000313" key="10">
    <source>
        <dbReference type="EMBL" id="KFZ38410.1"/>
    </source>
</evidence>
<gene>
    <name evidence="10" type="ORF">HR45_02895</name>
</gene>
<dbReference type="PIRSF" id="PIRSF001217">
    <property type="entry name" value="Protease_4_SppA"/>
    <property type="match status" value="1"/>
</dbReference>
<dbReference type="NCBIfam" id="TIGR00705">
    <property type="entry name" value="SppA_67K"/>
    <property type="match status" value="1"/>
</dbReference>
<feature type="active site" description="Nucleophile" evidence="7">
    <location>
        <position position="412"/>
    </location>
</feature>